<dbReference type="eggNOG" id="KOG0213">
    <property type="taxonomic scope" value="Eukaryota"/>
</dbReference>
<dbReference type="PANTHER" id="PTHR12097">
    <property type="entry name" value="SPLICING FACTOR 3B, SUBUNIT 1-RELATED"/>
    <property type="match status" value="1"/>
</dbReference>
<dbReference type="HOGENOM" id="CLU_2627002_0_0_1"/>
<organism evidence="1 2">
    <name type="scientific">Vitis vinifera</name>
    <name type="common">Grape</name>
    <dbReference type="NCBI Taxonomy" id="29760"/>
    <lineage>
        <taxon>Eukaryota</taxon>
        <taxon>Viridiplantae</taxon>
        <taxon>Streptophyta</taxon>
        <taxon>Embryophyta</taxon>
        <taxon>Tracheophyta</taxon>
        <taxon>Spermatophyta</taxon>
        <taxon>Magnoliopsida</taxon>
        <taxon>eudicotyledons</taxon>
        <taxon>Gunneridae</taxon>
        <taxon>Pentapetalae</taxon>
        <taxon>rosids</taxon>
        <taxon>Vitales</taxon>
        <taxon>Vitaceae</taxon>
        <taxon>Viteae</taxon>
        <taxon>Vitis</taxon>
    </lineage>
</organism>
<dbReference type="PaxDb" id="29760-VIT_19s0015g00400.t01"/>
<evidence type="ECO:0000313" key="2">
    <source>
        <dbReference type="Proteomes" id="UP000009183"/>
    </source>
</evidence>
<keyword evidence="2" id="KW-1185">Reference proteome</keyword>
<dbReference type="InParanoid" id="F6I547"/>
<protein>
    <submittedName>
        <fullName evidence="1">Uncharacterized protein</fullName>
    </submittedName>
</protein>
<dbReference type="GO" id="GO:0000245">
    <property type="term" value="P:spliceosomal complex assembly"/>
    <property type="evidence" value="ECO:0007669"/>
    <property type="project" value="InterPro"/>
</dbReference>
<dbReference type="InterPro" id="IPR038737">
    <property type="entry name" value="SF3b_su1-like"/>
</dbReference>
<dbReference type="OrthoDB" id="1736877at2759"/>
<proteinExistence type="predicted"/>
<dbReference type="GO" id="GO:0003729">
    <property type="term" value="F:mRNA binding"/>
    <property type="evidence" value="ECO:0007669"/>
    <property type="project" value="InterPro"/>
</dbReference>
<dbReference type="STRING" id="29760.F6I547"/>
<gene>
    <name evidence="1" type="ordered locus">VIT_19s0015g00400</name>
</gene>
<reference evidence="2" key="1">
    <citation type="journal article" date="2007" name="Nature">
        <title>The grapevine genome sequence suggests ancestral hexaploidization in major angiosperm phyla.</title>
        <authorList>
            <consortium name="The French-Italian Public Consortium for Grapevine Genome Characterization."/>
            <person name="Jaillon O."/>
            <person name="Aury J.-M."/>
            <person name="Noel B."/>
            <person name="Policriti A."/>
            <person name="Clepet C."/>
            <person name="Casagrande A."/>
            <person name="Choisne N."/>
            <person name="Aubourg S."/>
            <person name="Vitulo N."/>
            <person name="Jubin C."/>
            <person name="Vezzi A."/>
            <person name="Legeai F."/>
            <person name="Hugueney P."/>
            <person name="Dasilva C."/>
            <person name="Horner D."/>
            <person name="Mica E."/>
            <person name="Jublot D."/>
            <person name="Poulain J."/>
            <person name="Bruyere C."/>
            <person name="Billault A."/>
            <person name="Segurens B."/>
            <person name="Gouyvenoux M."/>
            <person name="Ugarte E."/>
            <person name="Cattonaro F."/>
            <person name="Anthouard V."/>
            <person name="Vico V."/>
            <person name="Del Fabbro C."/>
            <person name="Alaux M."/>
            <person name="Di Gaspero G."/>
            <person name="Dumas V."/>
            <person name="Felice N."/>
            <person name="Paillard S."/>
            <person name="Juman I."/>
            <person name="Moroldo M."/>
            <person name="Scalabrin S."/>
            <person name="Canaguier A."/>
            <person name="Le Clainche I."/>
            <person name="Malacrida G."/>
            <person name="Durand E."/>
            <person name="Pesole G."/>
            <person name="Laucou V."/>
            <person name="Chatelet P."/>
            <person name="Merdinoglu D."/>
            <person name="Delledonne M."/>
            <person name="Pezzotti M."/>
            <person name="Lecharny A."/>
            <person name="Scarpelli C."/>
            <person name="Artiguenave F."/>
            <person name="Pe M.E."/>
            <person name="Valle G."/>
            <person name="Morgante M."/>
            <person name="Caboche M."/>
            <person name="Adam-Blondon A.-F."/>
            <person name="Weissenbach J."/>
            <person name="Quetier F."/>
            <person name="Wincker P."/>
        </authorList>
    </citation>
    <scope>NUCLEOTIDE SEQUENCE [LARGE SCALE GENOMIC DNA]</scope>
    <source>
        <strain evidence="2">cv. Pinot noir / PN40024</strain>
    </source>
</reference>
<sequence length="78" mass="8609">MALDRRNYRQLVNTTVEIANKVGVDGIIGRIVEDLKDGSKPSRKMVMETIEKVVANLGASDINAHSEQLLIDGILYVL</sequence>
<dbReference type="EMBL" id="FN596747">
    <property type="protein sequence ID" value="CCB62002.1"/>
    <property type="molecule type" value="Genomic_DNA"/>
</dbReference>
<dbReference type="AlphaFoldDB" id="F6I547"/>
<evidence type="ECO:0000313" key="1">
    <source>
        <dbReference type="EMBL" id="CCB62002.1"/>
    </source>
</evidence>
<accession>F6I547</accession>
<name>F6I547_VITVI</name>
<dbReference type="Proteomes" id="UP000009183">
    <property type="component" value="Chromosome 19"/>
</dbReference>